<dbReference type="PANTHER" id="PTHR24148">
    <property type="entry name" value="ANKYRIN REPEAT DOMAIN-CONTAINING PROTEIN 39 HOMOLOG-RELATED"/>
    <property type="match status" value="1"/>
</dbReference>
<dbReference type="EMBL" id="KV425596">
    <property type="protein sequence ID" value="KZT22396.1"/>
    <property type="molecule type" value="Genomic_DNA"/>
</dbReference>
<evidence type="ECO:0008006" key="3">
    <source>
        <dbReference type="Google" id="ProtNLM"/>
    </source>
</evidence>
<dbReference type="InterPro" id="IPR052895">
    <property type="entry name" value="HetReg/Transcr_Mod"/>
</dbReference>
<gene>
    <name evidence="1" type="ORF">NEOLEDRAFT_1033430</name>
</gene>
<accession>A0A165QG95</accession>
<protein>
    <recommendedName>
        <fullName evidence="3">Heterokaryon incompatibility domain-containing protein</fullName>
    </recommendedName>
</protein>
<dbReference type="AlphaFoldDB" id="A0A165QG95"/>
<evidence type="ECO:0000313" key="1">
    <source>
        <dbReference type="EMBL" id="KZT22396.1"/>
    </source>
</evidence>
<name>A0A165QG95_9AGAM</name>
<proteinExistence type="predicted"/>
<dbReference type="InParanoid" id="A0A165QG95"/>
<feature type="non-terminal residue" evidence="1">
    <location>
        <position position="335"/>
    </location>
</feature>
<dbReference type="Proteomes" id="UP000076761">
    <property type="component" value="Unassembled WGS sequence"/>
</dbReference>
<feature type="non-terminal residue" evidence="1">
    <location>
        <position position="1"/>
    </location>
</feature>
<keyword evidence="2" id="KW-1185">Reference proteome</keyword>
<organism evidence="1 2">
    <name type="scientific">Neolentinus lepideus HHB14362 ss-1</name>
    <dbReference type="NCBI Taxonomy" id="1314782"/>
    <lineage>
        <taxon>Eukaryota</taxon>
        <taxon>Fungi</taxon>
        <taxon>Dikarya</taxon>
        <taxon>Basidiomycota</taxon>
        <taxon>Agaricomycotina</taxon>
        <taxon>Agaricomycetes</taxon>
        <taxon>Gloeophyllales</taxon>
        <taxon>Gloeophyllaceae</taxon>
        <taxon>Neolentinus</taxon>
    </lineage>
</organism>
<sequence>RRLWDLYAHRVVPYQFSQVAWTGTTPTKHYAISHSWTDTMSGEFAQPGIDSPVNEHRWPVPLPRGVTLEAVRNELLNLEVGPGEVGAEYVWLDVVCLRQHGDSRNEKVRLMEWRIDVPMIGRIYSHALRVVRYYNGLGVAFQAFGWNNERHWLRRAWTVQEISTRTIQAGLPLSIANPLDVVCMDDPYNRRPLRDRLRSVMRLEHAIETGFSALQDILLLIQEMRPRQATRPVDKIVALCSLLRLTQIPMYSEDMDLEDVWALHIKYMPIRLQTAFLWLFDRTGLGKYKWRPSWEQLMTGGFAIVKHWKIPDDNFNMQATDDGSVSSPVQVFDGW</sequence>
<reference evidence="1 2" key="1">
    <citation type="journal article" date="2016" name="Mol. Biol. Evol.">
        <title>Comparative Genomics of Early-Diverging Mushroom-Forming Fungi Provides Insights into the Origins of Lignocellulose Decay Capabilities.</title>
        <authorList>
            <person name="Nagy L.G."/>
            <person name="Riley R."/>
            <person name="Tritt A."/>
            <person name="Adam C."/>
            <person name="Daum C."/>
            <person name="Floudas D."/>
            <person name="Sun H."/>
            <person name="Yadav J.S."/>
            <person name="Pangilinan J."/>
            <person name="Larsson K.H."/>
            <person name="Matsuura K."/>
            <person name="Barry K."/>
            <person name="Labutti K."/>
            <person name="Kuo R."/>
            <person name="Ohm R.A."/>
            <person name="Bhattacharya S.S."/>
            <person name="Shirouzu T."/>
            <person name="Yoshinaga Y."/>
            <person name="Martin F.M."/>
            <person name="Grigoriev I.V."/>
            <person name="Hibbett D.S."/>
        </authorList>
    </citation>
    <scope>NUCLEOTIDE SEQUENCE [LARGE SCALE GENOMIC DNA]</scope>
    <source>
        <strain evidence="1 2">HHB14362 ss-1</strain>
    </source>
</reference>
<dbReference type="PANTHER" id="PTHR24148:SF64">
    <property type="entry name" value="HETEROKARYON INCOMPATIBILITY DOMAIN-CONTAINING PROTEIN"/>
    <property type="match status" value="1"/>
</dbReference>
<dbReference type="OrthoDB" id="5418601at2759"/>
<evidence type="ECO:0000313" key="2">
    <source>
        <dbReference type="Proteomes" id="UP000076761"/>
    </source>
</evidence>